<dbReference type="Proteomes" id="UP000008143">
    <property type="component" value="Chromosome 8"/>
</dbReference>
<reference evidence="4" key="3">
    <citation type="submission" date="2016-05" db="EMBL/GenBank/DDBJ databases">
        <title>WGS assembly of Xenopus tropicalis.</title>
        <authorList>
            <person name="Sessions A."/>
            <person name="Jenkins J."/>
            <person name="Mitros T."/>
            <person name="Lyons J.T."/>
            <person name="Dichmann D.S."/>
            <person name="Robert J."/>
            <person name="Harland R.M."/>
            <person name="Rokhsar D.S."/>
        </authorList>
    </citation>
    <scope>NUCLEOTIDE SEQUENCE</scope>
    <source>
        <strain evidence="4">Nigerian</strain>
    </source>
</reference>
<keyword evidence="2" id="KW-0472">Membrane</keyword>
<dbReference type="SUPFAM" id="SSF56854">
    <property type="entry name" value="Bcl-2 inhibitors of programmed cell death"/>
    <property type="match status" value="1"/>
</dbReference>
<dbReference type="AlphaFoldDB" id="A0A7D9NK97"/>
<reference evidence="4 5" key="2">
    <citation type="journal article" date="2010" name="Science">
        <title>The genome of the Western clawed frog Xenopus tropicalis.</title>
        <authorList>
            <person name="Hellsten U."/>
            <person name="Harland R.M."/>
            <person name="Gilchrist M.J."/>
            <person name="Hendrix D."/>
            <person name="Jurka J."/>
            <person name="Kapitonov V."/>
            <person name="Ovcharenko I."/>
            <person name="Putnam N.H."/>
            <person name="Shu S."/>
            <person name="Taher L."/>
            <person name="Blitz I.L."/>
            <person name="Blumberg B."/>
            <person name="Dichmann D.S."/>
            <person name="Dubchak I."/>
            <person name="Amaya E."/>
            <person name="Detter J.C."/>
            <person name="Fletcher R."/>
            <person name="Gerhard D.S."/>
            <person name="Goodstein D."/>
            <person name="Graves T."/>
            <person name="Grigoriev I.V."/>
            <person name="Grimwood J."/>
            <person name="Kawashima T."/>
            <person name="Lindquist E."/>
            <person name="Lucas S.M."/>
            <person name="Mead P.E."/>
            <person name="Mitros T."/>
            <person name="Ogino H."/>
            <person name="Ohta Y."/>
            <person name="Poliakov A.V."/>
            <person name="Pollet N."/>
            <person name="Robert J."/>
            <person name="Salamov A."/>
            <person name="Sater A.K."/>
            <person name="Schmutz J."/>
            <person name="Terry A."/>
            <person name="Vize P.D."/>
            <person name="Warren W.C."/>
            <person name="Wells D."/>
            <person name="Wills A."/>
            <person name="Wilson R.K."/>
            <person name="Zimmerman L.B."/>
            <person name="Zorn A.M."/>
            <person name="Grainger R."/>
            <person name="Grammer T."/>
            <person name="Khokha M.K."/>
            <person name="Richardson P.M."/>
            <person name="Rokhsar D.S."/>
        </authorList>
    </citation>
    <scope>NUCLEOTIDE SEQUENCE [LARGE SCALE GENOMIC DNA]</scope>
    <source>
        <strain evidence="4 5">Nigerian</strain>
    </source>
</reference>
<dbReference type="GeneTree" id="ENSGT01130000278292"/>
<evidence type="ECO:0000256" key="2">
    <source>
        <dbReference type="SAM" id="Phobius"/>
    </source>
</evidence>
<dbReference type="KEGG" id="xtr:100496865"/>
<dbReference type="InterPro" id="IPR046371">
    <property type="entry name" value="Bcl-2_BH1-3"/>
</dbReference>
<dbReference type="InterPro" id="IPR036834">
    <property type="entry name" value="Bcl-2-like_sf"/>
</dbReference>
<evidence type="ECO:0000313" key="5">
    <source>
        <dbReference type="Ensembl" id="ENSXETP00000117982"/>
    </source>
</evidence>
<evidence type="ECO:0000313" key="7">
    <source>
        <dbReference type="RefSeq" id="XP_002940781.1"/>
    </source>
</evidence>
<gene>
    <name evidence="5 7 8" type="primary">LOC100496865</name>
    <name evidence="4" type="ORF">XENTR_v90028451mg</name>
</gene>
<keyword evidence="2" id="KW-1133">Transmembrane helix</keyword>
<dbReference type="FunFam" id="1.10.437.10:FF:000024">
    <property type="entry name" value="BCL-WAV"/>
    <property type="match status" value="1"/>
</dbReference>
<comment type="similarity">
    <text evidence="1">Belongs to the Bcl-2 family.</text>
</comment>
<proteinExistence type="inferred from homology"/>
<dbReference type="InterPro" id="IPR026298">
    <property type="entry name" value="Bcl-2_fam"/>
</dbReference>
<organism evidence="4">
    <name type="scientific">Xenopus tropicalis</name>
    <name type="common">Western clawed frog</name>
    <name type="synonym">Silurana tropicalis</name>
    <dbReference type="NCBI Taxonomy" id="8364"/>
    <lineage>
        <taxon>Eukaryota</taxon>
        <taxon>Metazoa</taxon>
        <taxon>Chordata</taxon>
        <taxon>Craniata</taxon>
        <taxon>Vertebrata</taxon>
        <taxon>Euteleostomi</taxon>
        <taxon>Amphibia</taxon>
        <taxon>Batrachia</taxon>
        <taxon>Anura</taxon>
        <taxon>Pipoidea</taxon>
        <taxon>Pipidae</taxon>
        <taxon>Xenopodinae</taxon>
        <taxon>Xenopus</taxon>
        <taxon>Silurana</taxon>
    </lineage>
</organism>
<sequence>MAWDEQRDPVVQEAYLLARDYIAYVTGTATGPAPSAAALALRQASDELLEKFPIFFKRWPKVFRGVTEERACDFLIQIVDENFQQQRERRHRQTGYAMELPWSTVLSVYVLAGQMAINCQKNGMERALGPLAETVGHYVEENICPLIKEKDGWVGFIERFSRKEGLEKKVLRTCCGLLLVCVALLLTSFLWKRKMASS</sequence>
<dbReference type="GeneID" id="100496865"/>
<dbReference type="OrthoDB" id="6021377at2759"/>
<accession>A0A7D9NK97</accession>
<feature type="transmembrane region" description="Helical" evidence="2">
    <location>
        <begin position="170"/>
        <end position="191"/>
    </location>
</feature>
<keyword evidence="6" id="KW-1185">Reference proteome</keyword>
<name>A0A7D9NK97_XENTR</name>
<evidence type="ECO:0000256" key="1">
    <source>
        <dbReference type="ARBA" id="ARBA00009458"/>
    </source>
</evidence>
<reference evidence="4" key="1">
    <citation type="submission" date="2009-11" db="EMBL/GenBank/DDBJ databases">
        <authorList>
            <consortium name="US DOE Joint Genome Institute (JGI-PGF)"/>
            <person name="Ottilar R."/>
            <person name="Schmutz J."/>
            <person name="Salamov A."/>
            <person name="Cheng J.F."/>
            <person name="Lucas S."/>
            <person name="Pitluck S."/>
            <person name="Gundlach H."/>
            <person name="Guo Y."/>
            <person name="Haberer G."/>
            <person name="Nasrallah J."/>
            <person name="Mayer K.F.X."/>
            <person name="van de Peer Y."/>
            <person name="Weigel D."/>
            <person name="Grigoriev I.V."/>
        </authorList>
    </citation>
    <scope>NUCLEOTIDE SEQUENCE</scope>
    <source>
        <strain evidence="4">Nigerian</strain>
    </source>
</reference>
<dbReference type="OMA" id="EAYLMLH"/>
<dbReference type="Gene3D" id="1.10.437.10">
    <property type="entry name" value="Blc2-like"/>
    <property type="match status" value="1"/>
</dbReference>
<evidence type="ECO:0000313" key="4">
    <source>
        <dbReference type="EMBL" id="OCA16316.1"/>
    </source>
</evidence>
<evidence type="ECO:0000313" key="6">
    <source>
        <dbReference type="Proteomes" id="UP000008143"/>
    </source>
</evidence>
<dbReference type="EMBL" id="KV460631">
    <property type="protein sequence ID" value="OCA16316.1"/>
    <property type="molecule type" value="Genomic_DNA"/>
</dbReference>
<dbReference type="Xenbase" id="XB-GENE-29083371">
    <property type="gene designation" value="LOC100496865"/>
</dbReference>
<dbReference type="Pfam" id="PF00452">
    <property type="entry name" value="Bcl-2"/>
    <property type="match status" value="1"/>
</dbReference>
<dbReference type="PANTHER" id="PTHR11256">
    <property type="entry name" value="BCL-2 RELATED"/>
    <property type="match status" value="1"/>
</dbReference>
<dbReference type="Ensembl" id="ENSXETT00000108107">
    <property type="protein sequence ID" value="ENSXETP00000117982"/>
    <property type="gene ID" value="ENSXETG00000042370"/>
</dbReference>
<evidence type="ECO:0000259" key="3">
    <source>
        <dbReference type="Pfam" id="PF00452"/>
    </source>
</evidence>
<reference evidence="5" key="4">
    <citation type="submission" date="2021-03" db="UniProtKB">
        <authorList>
            <consortium name="Ensembl"/>
        </authorList>
    </citation>
    <scope>IDENTIFICATION</scope>
</reference>
<dbReference type="AGR" id="Xenbase:XB-GENE-29083371"/>
<reference evidence="7" key="5">
    <citation type="submission" date="2025-04" db="UniProtKB">
        <authorList>
            <consortium name="RefSeq"/>
        </authorList>
    </citation>
    <scope>IDENTIFICATION</scope>
    <source>
        <strain evidence="7">Nigerian</strain>
        <tissue evidence="7">Liver and blood</tissue>
    </source>
</reference>
<dbReference type="GO" id="GO:0042981">
    <property type="term" value="P:regulation of apoptotic process"/>
    <property type="evidence" value="ECO:0007669"/>
    <property type="project" value="InterPro"/>
</dbReference>
<dbReference type="PANTHER" id="PTHR11256:SF32">
    <property type="entry name" value="BCL2-LIKE 16 ISOFORM X1"/>
    <property type="match status" value="1"/>
</dbReference>
<dbReference type="RefSeq" id="XP_002940781.1">
    <property type="nucleotide sequence ID" value="XM_002940735.4"/>
</dbReference>
<protein>
    <submittedName>
        <fullName evidence="5 7">Bcl-2-related ovarian killer protein homolog A</fullName>
    </submittedName>
</protein>
<feature type="domain" description="Bcl-2 Bcl-2 homology region 1-3" evidence="3">
    <location>
        <begin position="41"/>
        <end position="153"/>
    </location>
</feature>
<evidence type="ECO:0000313" key="8">
    <source>
        <dbReference type="Xenbase" id="XB-GENE-29083371"/>
    </source>
</evidence>
<keyword evidence="2" id="KW-0812">Transmembrane</keyword>